<evidence type="ECO:0000259" key="2">
    <source>
        <dbReference type="PROSITE" id="PS50994"/>
    </source>
</evidence>
<evidence type="ECO:0000313" key="3">
    <source>
        <dbReference type="EMBL" id="URN94666.1"/>
    </source>
</evidence>
<dbReference type="PANTHER" id="PTHR46889:SF4">
    <property type="entry name" value="TRANSPOSASE INSO FOR INSERTION SEQUENCE ELEMENT IS911B-RELATED"/>
    <property type="match status" value="1"/>
</dbReference>
<dbReference type="SUPFAM" id="SSF53098">
    <property type="entry name" value="Ribonuclease H-like"/>
    <property type="match status" value="1"/>
</dbReference>
<dbReference type="NCBIfam" id="NF033516">
    <property type="entry name" value="transpos_IS3"/>
    <property type="match status" value="1"/>
</dbReference>
<dbReference type="InterPro" id="IPR050900">
    <property type="entry name" value="Transposase_IS3/IS150/IS904"/>
</dbReference>
<dbReference type="Pfam" id="PF00665">
    <property type="entry name" value="rve"/>
    <property type="match status" value="1"/>
</dbReference>
<dbReference type="GO" id="GO:0006355">
    <property type="term" value="P:regulation of DNA-templated transcription"/>
    <property type="evidence" value="ECO:0007669"/>
    <property type="project" value="InterPro"/>
</dbReference>
<dbReference type="InterPro" id="IPR001584">
    <property type="entry name" value="Integrase_cat-core"/>
</dbReference>
<dbReference type="GO" id="GO:0003676">
    <property type="term" value="F:nucleic acid binding"/>
    <property type="evidence" value="ECO:0007669"/>
    <property type="project" value="InterPro"/>
</dbReference>
<dbReference type="SUPFAM" id="SSF46689">
    <property type="entry name" value="Homeodomain-like"/>
    <property type="match status" value="1"/>
</dbReference>
<dbReference type="EMBL" id="CP097899">
    <property type="protein sequence ID" value="URN94666.1"/>
    <property type="molecule type" value="Genomic_DNA"/>
</dbReference>
<dbReference type="Pfam" id="PF13276">
    <property type="entry name" value="HTH_21"/>
    <property type="match status" value="1"/>
</dbReference>
<proteinExistence type="predicted"/>
<protein>
    <submittedName>
        <fullName evidence="3">IS3 family transposase</fullName>
    </submittedName>
</protein>
<evidence type="ECO:0000313" key="4">
    <source>
        <dbReference type="Proteomes" id="UP001056756"/>
    </source>
</evidence>
<sequence length="381" mass="44523">MGTRVSYPVEIKMNAIEMRLQGIPVKQVMYELNIRNKTQLETWMRWYREGQLHRLEQPVGKQYSFAKGPEFSSEIEKLQAEVRFLKQQIDVLKKYKGVGKDVDREVAIAFIKHHVELPVKLVCEALNISRATYYRWKKHQKNEKSENLVTLIRQYCISHKFRLGYRKITALIHRTVHVNHKVVQRLMRQYGLQCRVKPKKHKAIGQPSIVAEHVLKREFKAEHPLQKLVTDITYLPFGQQMLYLSSIKDLYNGEIIAYTIHSKQNIDCVLDTLNQLPELPQDCLLHSDQGSVYTSNAYQEAVKRKGITMSMSRKGTPADNAPIESFHATLKCETFYLDHLTCTTTAIVEQTVSDYIYYYNNFRIQTKLNNQSPIEYRKLVA</sequence>
<accession>A0A9J6ZES3</accession>
<gene>
    <name evidence="3" type="ORF">NAG76_23085</name>
</gene>
<dbReference type="Gene3D" id="1.10.1220.10">
    <property type="entry name" value="Met repressor-like"/>
    <property type="match status" value="1"/>
</dbReference>
<organism evidence="3 4">
    <name type="scientific">Candidatus Pristimantibacillus lignocellulolyticus</name>
    <dbReference type="NCBI Taxonomy" id="2994561"/>
    <lineage>
        <taxon>Bacteria</taxon>
        <taxon>Bacillati</taxon>
        <taxon>Bacillota</taxon>
        <taxon>Bacilli</taxon>
        <taxon>Bacillales</taxon>
        <taxon>Paenibacillaceae</taxon>
        <taxon>Candidatus Pristimantibacillus</taxon>
    </lineage>
</organism>
<dbReference type="InterPro" id="IPR036397">
    <property type="entry name" value="RNaseH_sf"/>
</dbReference>
<dbReference type="KEGG" id="plig:NAG76_23085"/>
<dbReference type="Proteomes" id="UP001056756">
    <property type="component" value="Chromosome"/>
</dbReference>
<dbReference type="InterPro" id="IPR048020">
    <property type="entry name" value="Transpos_IS3"/>
</dbReference>
<dbReference type="InterPro" id="IPR025948">
    <property type="entry name" value="HTH-like_dom"/>
</dbReference>
<name>A0A9J6ZES3_9BACL</name>
<dbReference type="Pfam" id="PF13333">
    <property type="entry name" value="rve_2"/>
    <property type="match status" value="1"/>
</dbReference>
<evidence type="ECO:0000256" key="1">
    <source>
        <dbReference type="ARBA" id="ARBA00002286"/>
    </source>
</evidence>
<dbReference type="PANTHER" id="PTHR46889">
    <property type="entry name" value="TRANSPOSASE INSF FOR INSERTION SEQUENCE IS3B-RELATED"/>
    <property type="match status" value="1"/>
</dbReference>
<comment type="function">
    <text evidence="1">Involved in the transposition of the insertion sequence.</text>
</comment>
<reference evidence="3" key="1">
    <citation type="submission" date="2022-05" db="EMBL/GenBank/DDBJ databases">
        <title>Novel bacterial taxa in a minimal lignocellulolytic consortium and its capacity to transform plastics disclosed by genome-resolved metagenomics.</title>
        <authorList>
            <person name="Rodriguez C.A.D."/>
            <person name="Diaz-Garcia L."/>
            <person name="Herrera K."/>
            <person name="Tarazona N.A."/>
            <person name="Sproer C."/>
            <person name="Overmann J."/>
            <person name="Jimenez D.J."/>
        </authorList>
    </citation>
    <scope>NUCLEOTIDE SEQUENCE</scope>
    <source>
        <strain evidence="3">MAG5</strain>
    </source>
</reference>
<dbReference type="Gene3D" id="3.30.420.10">
    <property type="entry name" value="Ribonuclease H-like superfamily/Ribonuclease H"/>
    <property type="match status" value="1"/>
</dbReference>
<feature type="domain" description="Integrase catalytic" evidence="2">
    <location>
        <begin position="220"/>
        <end position="381"/>
    </location>
</feature>
<dbReference type="GO" id="GO:0015074">
    <property type="term" value="P:DNA integration"/>
    <property type="evidence" value="ECO:0007669"/>
    <property type="project" value="InterPro"/>
</dbReference>
<dbReference type="InterPro" id="IPR009057">
    <property type="entry name" value="Homeodomain-like_sf"/>
</dbReference>
<dbReference type="AlphaFoldDB" id="A0A9J6ZES3"/>
<dbReference type="PROSITE" id="PS50994">
    <property type="entry name" value="INTEGRASE"/>
    <property type="match status" value="1"/>
</dbReference>
<dbReference type="InterPro" id="IPR013321">
    <property type="entry name" value="Arc_rbn_hlx_hlx"/>
</dbReference>
<dbReference type="InterPro" id="IPR012337">
    <property type="entry name" value="RNaseH-like_sf"/>
</dbReference>